<dbReference type="InterPro" id="IPR023772">
    <property type="entry name" value="DNA-bd_HTH_TetR-type_CS"/>
</dbReference>
<name>A0ABT1GXG6_9NOCA</name>
<comment type="caution">
    <text evidence="6">The sequence shown here is derived from an EMBL/GenBank/DDBJ whole genome shotgun (WGS) entry which is preliminary data.</text>
</comment>
<evidence type="ECO:0000256" key="4">
    <source>
        <dbReference type="PROSITE-ProRule" id="PRU00335"/>
    </source>
</evidence>
<dbReference type="PANTHER" id="PTHR30055">
    <property type="entry name" value="HTH-TYPE TRANSCRIPTIONAL REGULATOR RUTR"/>
    <property type="match status" value="1"/>
</dbReference>
<dbReference type="Pfam" id="PF00440">
    <property type="entry name" value="TetR_N"/>
    <property type="match status" value="2"/>
</dbReference>
<evidence type="ECO:0000259" key="5">
    <source>
        <dbReference type="PROSITE" id="PS50977"/>
    </source>
</evidence>
<dbReference type="InterPro" id="IPR001647">
    <property type="entry name" value="HTH_TetR"/>
</dbReference>
<dbReference type="RefSeq" id="WP_253653302.1">
    <property type="nucleotide sequence ID" value="NZ_BAAAOE010000001.1"/>
</dbReference>
<accession>A0ABT1GXG6</accession>
<dbReference type="PROSITE" id="PS01081">
    <property type="entry name" value="HTH_TETR_1"/>
    <property type="match status" value="1"/>
</dbReference>
<dbReference type="Gene3D" id="1.10.10.60">
    <property type="entry name" value="Homeodomain-like"/>
    <property type="match status" value="2"/>
</dbReference>
<dbReference type="InterPro" id="IPR050109">
    <property type="entry name" value="HTH-type_TetR-like_transc_reg"/>
</dbReference>
<dbReference type="InterPro" id="IPR009057">
    <property type="entry name" value="Homeodomain-like_sf"/>
</dbReference>
<evidence type="ECO:0000256" key="3">
    <source>
        <dbReference type="ARBA" id="ARBA00023163"/>
    </source>
</evidence>
<keyword evidence="2 4" id="KW-0238">DNA-binding</keyword>
<feature type="DNA-binding region" description="H-T-H motif" evidence="4">
    <location>
        <begin position="35"/>
        <end position="54"/>
    </location>
</feature>
<dbReference type="Proteomes" id="UP001205740">
    <property type="component" value="Unassembled WGS sequence"/>
</dbReference>
<keyword evidence="3" id="KW-0804">Transcription</keyword>
<reference evidence="6 7" key="1">
    <citation type="submission" date="2022-06" db="EMBL/GenBank/DDBJ databases">
        <title>Genomic Encyclopedia of Archaeal and Bacterial Type Strains, Phase II (KMG-II): from individual species to whole genera.</title>
        <authorList>
            <person name="Goeker M."/>
        </authorList>
    </citation>
    <scope>NUCLEOTIDE SEQUENCE [LARGE SCALE GENOMIC DNA]</scope>
    <source>
        <strain evidence="6 7">DSM 45037</strain>
    </source>
</reference>
<feature type="DNA-binding region" description="H-T-H motif" evidence="4">
    <location>
        <begin position="236"/>
        <end position="255"/>
    </location>
</feature>
<organism evidence="6 7">
    <name type="scientific">Williamsia serinedens</name>
    <dbReference type="NCBI Taxonomy" id="391736"/>
    <lineage>
        <taxon>Bacteria</taxon>
        <taxon>Bacillati</taxon>
        <taxon>Actinomycetota</taxon>
        <taxon>Actinomycetes</taxon>
        <taxon>Mycobacteriales</taxon>
        <taxon>Nocardiaceae</taxon>
        <taxon>Williamsia</taxon>
    </lineage>
</organism>
<feature type="domain" description="HTH tetR-type" evidence="5">
    <location>
        <begin position="12"/>
        <end position="72"/>
    </location>
</feature>
<dbReference type="Gene3D" id="1.10.357.10">
    <property type="entry name" value="Tetracycline Repressor, domain 2"/>
    <property type="match status" value="2"/>
</dbReference>
<evidence type="ECO:0000313" key="6">
    <source>
        <dbReference type="EMBL" id="MCP2159680.1"/>
    </source>
</evidence>
<keyword evidence="1" id="KW-0805">Transcription regulation</keyword>
<dbReference type="PANTHER" id="PTHR30055:SF234">
    <property type="entry name" value="HTH-TYPE TRANSCRIPTIONAL REGULATOR BETI"/>
    <property type="match status" value="1"/>
</dbReference>
<evidence type="ECO:0000256" key="1">
    <source>
        <dbReference type="ARBA" id="ARBA00023015"/>
    </source>
</evidence>
<dbReference type="PROSITE" id="PS50977">
    <property type="entry name" value="HTH_TETR_2"/>
    <property type="match status" value="2"/>
</dbReference>
<gene>
    <name evidence="6" type="ORF">LX12_000859</name>
</gene>
<dbReference type="SUPFAM" id="SSF46689">
    <property type="entry name" value="Homeodomain-like"/>
    <property type="match status" value="2"/>
</dbReference>
<dbReference type="PRINTS" id="PR00455">
    <property type="entry name" value="HTHTETR"/>
</dbReference>
<proteinExistence type="predicted"/>
<feature type="domain" description="HTH tetR-type" evidence="5">
    <location>
        <begin position="213"/>
        <end position="273"/>
    </location>
</feature>
<evidence type="ECO:0000313" key="7">
    <source>
        <dbReference type="Proteomes" id="UP001205740"/>
    </source>
</evidence>
<protein>
    <submittedName>
        <fullName evidence="6">Transcriptional regulator, TetR family</fullName>
    </submittedName>
</protein>
<evidence type="ECO:0000256" key="2">
    <source>
        <dbReference type="ARBA" id="ARBA00023125"/>
    </source>
</evidence>
<dbReference type="EMBL" id="JAMTCG010000002">
    <property type="protein sequence ID" value="MCP2159680.1"/>
    <property type="molecule type" value="Genomic_DNA"/>
</dbReference>
<keyword evidence="7" id="KW-1185">Reference proteome</keyword>
<sequence>MTAAPARSRRHPDRRRVLLDAAAALFAERGYARVSVADVARAAGVTAPGVYRHFADKQALLAETVMARVDDLQACTDGALSVPATDPQAQRDALIEAACRMGLHRPDAAILWRWNGVFLSDEQNAHVRRRTGEILDRWAAALTFDRDDLDARATRLIAWAVLSIVGSTSAHSTRIPVGRAQARLVELVRRTVAVPLGDAPALTHTTLPGTPADSRREEILDAASDLFERRGYGHVGVDEIGEAVGITGPSVYKHFPSKVAILVDIGRRSAARLEAGAMAARAVTETPAEFLGALVESYVTVIGQTPDLSVAFNNGPVLRETDAQDLLAVQHHYVRRWVTLVTEIEPGLAPAEAAVTVHAALSIVNDAVRMRRGRMRPELPAQLACLMRGVLGL</sequence>